<gene>
    <name evidence="2" type="ORF">MUN87_10020</name>
</gene>
<accession>A0ABY4GS24</accession>
<keyword evidence="1" id="KW-0472">Membrane</keyword>
<keyword evidence="1" id="KW-1133">Transmembrane helix</keyword>
<keyword evidence="3" id="KW-1185">Reference proteome</keyword>
<dbReference type="RefSeq" id="WP_244747629.1">
    <property type="nucleotide sequence ID" value="NZ_CP095071.1"/>
</dbReference>
<name>A0ABY4GS24_9BACI</name>
<evidence type="ECO:0000313" key="3">
    <source>
        <dbReference type="Proteomes" id="UP000831537"/>
    </source>
</evidence>
<protein>
    <submittedName>
        <fullName evidence="2">Uncharacterized protein</fullName>
    </submittedName>
</protein>
<evidence type="ECO:0000256" key="1">
    <source>
        <dbReference type="SAM" id="Phobius"/>
    </source>
</evidence>
<evidence type="ECO:0000313" key="2">
    <source>
        <dbReference type="EMBL" id="UOQ87188.1"/>
    </source>
</evidence>
<dbReference type="Proteomes" id="UP000831537">
    <property type="component" value="Chromosome"/>
</dbReference>
<reference evidence="2 3" key="1">
    <citation type="submission" date="2022-04" db="EMBL/GenBank/DDBJ databases">
        <title>Gracilibacillus sp. isolated from saltern.</title>
        <authorList>
            <person name="Won M."/>
            <person name="Lee C.-M."/>
            <person name="Woen H.-Y."/>
            <person name="Kwon S.-W."/>
        </authorList>
    </citation>
    <scope>NUCLEOTIDE SEQUENCE [LARGE SCALE GENOMIC DNA]</scope>
    <source>
        <strain evidence="2 3">SSPM10-3</strain>
    </source>
</reference>
<organism evidence="2 3">
    <name type="scientific">Gracilibacillus salinarum</name>
    <dbReference type="NCBI Taxonomy" id="2932255"/>
    <lineage>
        <taxon>Bacteria</taxon>
        <taxon>Bacillati</taxon>
        <taxon>Bacillota</taxon>
        <taxon>Bacilli</taxon>
        <taxon>Bacillales</taxon>
        <taxon>Bacillaceae</taxon>
        <taxon>Gracilibacillus</taxon>
    </lineage>
</organism>
<keyword evidence="1" id="KW-0812">Transmembrane</keyword>
<proteinExistence type="predicted"/>
<feature type="transmembrane region" description="Helical" evidence="1">
    <location>
        <begin position="6"/>
        <end position="24"/>
    </location>
</feature>
<feature type="transmembrane region" description="Helical" evidence="1">
    <location>
        <begin position="31"/>
        <end position="48"/>
    </location>
</feature>
<dbReference type="EMBL" id="CP095071">
    <property type="protein sequence ID" value="UOQ87188.1"/>
    <property type="molecule type" value="Genomic_DNA"/>
</dbReference>
<sequence length="79" mass="8954">MNSFTLTVFLWQICLVLSIVMVLFGLFKKSWLFMLISMFTSLPIAYYFSGANNGWKMVAAIPFSCLYLHCIIGSDETPA</sequence>